<evidence type="ECO:0000256" key="4">
    <source>
        <dbReference type="ARBA" id="ARBA00023163"/>
    </source>
</evidence>
<comment type="similarity">
    <text evidence="5">Belongs to the SarZ family.</text>
</comment>
<dbReference type="Pfam" id="PF22381">
    <property type="entry name" value="Staph_reg_Sar_Rot"/>
    <property type="match status" value="1"/>
</dbReference>
<dbReference type="OrthoDB" id="9806864at2"/>
<name>D0BN04_9LACT</name>
<evidence type="ECO:0000256" key="1">
    <source>
        <dbReference type="ARBA" id="ARBA00004496"/>
    </source>
</evidence>
<evidence type="ECO:0000313" key="10">
    <source>
        <dbReference type="Proteomes" id="UP000002939"/>
    </source>
</evidence>
<protein>
    <recommendedName>
        <fullName evidence="6">HTH-type transcriptional regulator SarZ</fullName>
    </recommendedName>
    <alternativeName>
        <fullName evidence="7">Staphylococcal accessory regulator Z</fullName>
    </alternativeName>
</protein>
<evidence type="ECO:0000256" key="7">
    <source>
        <dbReference type="ARBA" id="ARBA00047207"/>
    </source>
</evidence>
<keyword evidence="2" id="KW-0805">Transcription regulation</keyword>
<dbReference type="SMART" id="SM00347">
    <property type="entry name" value="HTH_MARR"/>
    <property type="match status" value="1"/>
</dbReference>
<accession>D0BN04</accession>
<feature type="domain" description="HTH marR-type" evidence="8">
    <location>
        <begin position="8"/>
        <end position="139"/>
    </location>
</feature>
<keyword evidence="4" id="KW-0804">Transcription</keyword>
<gene>
    <name evidence="9" type="ORF">HMPREF0446_01339</name>
</gene>
<dbReference type="GO" id="GO:0003700">
    <property type="term" value="F:DNA-binding transcription factor activity"/>
    <property type="evidence" value="ECO:0007669"/>
    <property type="project" value="InterPro"/>
</dbReference>
<organism evidence="9 10">
    <name type="scientific">Granulicatella elegans ATCC 700633</name>
    <dbReference type="NCBI Taxonomy" id="626369"/>
    <lineage>
        <taxon>Bacteria</taxon>
        <taxon>Bacillati</taxon>
        <taxon>Bacillota</taxon>
        <taxon>Bacilli</taxon>
        <taxon>Lactobacillales</taxon>
        <taxon>Carnobacteriaceae</taxon>
        <taxon>Granulicatella</taxon>
    </lineage>
</organism>
<evidence type="ECO:0000256" key="3">
    <source>
        <dbReference type="ARBA" id="ARBA00023125"/>
    </source>
</evidence>
<keyword evidence="3" id="KW-0238">DNA-binding</keyword>
<dbReference type="PANTHER" id="PTHR42756:SF1">
    <property type="entry name" value="TRANSCRIPTIONAL REPRESSOR OF EMRAB OPERON"/>
    <property type="match status" value="1"/>
</dbReference>
<comment type="caution">
    <text evidence="9">The sequence shown here is derived from an EMBL/GenBank/DDBJ whole genome shotgun (WGS) entry which is preliminary data.</text>
</comment>
<dbReference type="InterPro" id="IPR036390">
    <property type="entry name" value="WH_DNA-bd_sf"/>
</dbReference>
<proteinExistence type="inferred from homology"/>
<evidence type="ECO:0000256" key="2">
    <source>
        <dbReference type="ARBA" id="ARBA00023015"/>
    </source>
</evidence>
<dbReference type="Gene3D" id="1.10.10.10">
    <property type="entry name" value="Winged helix-like DNA-binding domain superfamily/Winged helix DNA-binding domain"/>
    <property type="match status" value="1"/>
</dbReference>
<evidence type="ECO:0000313" key="9">
    <source>
        <dbReference type="EMBL" id="EEW92494.1"/>
    </source>
</evidence>
<reference evidence="9" key="1">
    <citation type="submission" date="2009-09" db="EMBL/GenBank/DDBJ databases">
        <authorList>
            <consortium name="The Broad Institute Genome Sequencing Platform"/>
            <person name="Ward D."/>
            <person name="Feldgarden M."/>
            <person name="Earl A."/>
            <person name="Young S.K."/>
            <person name="Zeng Q."/>
            <person name="Koehrsen M."/>
            <person name="Alvarado L."/>
            <person name="Berlin A."/>
            <person name="Bochicchio J."/>
            <person name="Borenstein D."/>
            <person name="Chapman S.B."/>
            <person name="Chen Z."/>
            <person name="Engels R."/>
            <person name="Freedman E."/>
            <person name="Gellesch M."/>
            <person name="Goldberg J."/>
            <person name="Griggs A."/>
            <person name="Gujja S."/>
            <person name="Heilman E."/>
            <person name="Heiman D."/>
            <person name="Hepburn T."/>
            <person name="Howarth C."/>
            <person name="Jen D."/>
            <person name="Larson L."/>
            <person name="Lewis B."/>
            <person name="Mehta T."/>
            <person name="Park D."/>
            <person name="Pearson M."/>
            <person name="Roberts A."/>
            <person name="Saif S."/>
            <person name="Shea T."/>
            <person name="Shenoy N."/>
            <person name="Sisk P."/>
            <person name="Stolte C."/>
            <person name="Sykes S."/>
            <person name="Thomson T."/>
            <person name="Walk T."/>
            <person name="White J."/>
            <person name="Yandava C."/>
            <person name="Sibley C.D."/>
            <person name="Field T.R."/>
            <person name="Grinwis M."/>
            <person name="Eshaghurshan C.S."/>
            <person name="Surette M.G."/>
            <person name="Haas B."/>
            <person name="Nusbaum C."/>
            <person name="Birren B."/>
        </authorList>
    </citation>
    <scope>NUCLEOTIDE SEQUENCE [LARGE SCALE GENOMIC DNA]</scope>
    <source>
        <strain evidence="9">ATCC 700633</strain>
    </source>
</reference>
<dbReference type="EMBL" id="ACRF02000003">
    <property type="protein sequence ID" value="EEW92494.1"/>
    <property type="molecule type" value="Genomic_DNA"/>
</dbReference>
<dbReference type="GO" id="GO:0003677">
    <property type="term" value="F:DNA binding"/>
    <property type="evidence" value="ECO:0007669"/>
    <property type="project" value="UniProtKB-KW"/>
</dbReference>
<reference evidence="9" key="2">
    <citation type="submission" date="2011-10" db="EMBL/GenBank/DDBJ databases">
        <title>The Genome Sequence of Granulicatella elegans ATCC 700633.</title>
        <authorList>
            <consortium name="The Broad Institute Genome Sequencing Platform"/>
            <consortium name="The Broad Institute Genome Sequencing Center for Infectious Disease"/>
            <person name="Earl A."/>
            <person name="Ward D."/>
            <person name="Feldgarden M."/>
            <person name="Gevers D."/>
            <person name="Sibley C.D."/>
            <person name="Field T.R."/>
            <person name="Grinwis M."/>
            <person name="Eshaghurshan C.S."/>
            <person name="Surette M.G."/>
            <person name="Young S.K."/>
            <person name="Zeng Q."/>
            <person name="Gargeya S."/>
            <person name="Fitzgerald M."/>
            <person name="Haas B."/>
            <person name="Abouelleil A."/>
            <person name="Alvarado L."/>
            <person name="Arachchi H.M."/>
            <person name="Berlin A."/>
            <person name="Brown A."/>
            <person name="Chapman S.B."/>
            <person name="Chen Z."/>
            <person name="Dunbar C."/>
            <person name="Freedman E."/>
            <person name="Gearin G."/>
            <person name="Goldberg J."/>
            <person name="Griggs A."/>
            <person name="Gujja S."/>
            <person name="Heiman D."/>
            <person name="Howarth C."/>
            <person name="Larson L."/>
            <person name="Lui A."/>
            <person name="MacDonald P.J.P."/>
            <person name="Montmayeur A."/>
            <person name="Murphy C."/>
            <person name="Neiman D."/>
            <person name="Pearson M."/>
            <person name="Priest M."/>
            <person name="Roberts A."/>
            <person name="Saif S."/>
            <person name="Shea T."/>
            <person name="Shenoy N."/>
            <person name="Sisk P."/>
            <person name="Stolte C."/>
            <person name="Sykes S."/>
            <person name="Wortman J."/>
            <person name="Nusbaum C."/>
            <person name="Birren B."/>
        </authorList>
    </citation>
    <scope>NUCLEOTIDE SEQUENCE [LARGE SCALE GENOMIC DNA]</scope>
    <source>
        <strain evidence="9">ATCC 700633</strain>
    </source>
</reference>
<keyword evidence="10" id="KW-1185">Reference proteome</keyword>
<evidence type="ECO:0000259" key="8">
    <source>
        <dbReference type="PROSITE" id="PS50995"/>
    </source>
</evidence>
<dbReference type="PROSITE" id="PS50995">
    <property type="entry name" value="HTH_MARR_2"/>
    <property type="match status" value="1"/>
</dbReference>
<dbReference type="InterPro" id="IPR000835">
    <property type="entry name" value="HTH_MarR-typ"/>
</dbReference>
<dbReference type="STRING" id="626369.HMPREF0446_01339"/>
<evidence type="ECO:0000256" key="5">
    <source>
        <dbReference type="ARBA" id="ARBA00046337"/>
    </source>
</evidence>
<dbReference type="eggNOG" id="COG1846">
    <property type="taxonomic scope" value="Bacteria"/>
</dbReference>
<dbReference type="GO" id="GO:0005737">
    <property type="term" value="C:cytoplasm"/>
    <property type="evidence" value="ECO:0007669"/>
    <property type="project" value="UniProtKB-SubCell"/>
</dbReference>
<dbReference type="InterPro" id="IPR036388">
    <property type="entry name" value="WH-like_DNA-bd_sf"/>
</dbReference>
<dbReference type="Proteomes" id="UP000002939">
    <property type="component" value="Unassembled WGS sequence"/>
</dbReference>
<dbReference type="PANTHER" id="PTHR42756">
    <property type="entry name" value="TRANSCRIPTIONAL REGULATOR, MARR"/>
    <property type="match status" value="1"/>
</dbReference>
<dbReference type="InterPro" id="IPR055166">
    <property type="entry name" value="Transc_reg_Sar_Rot_HTH"/>
</dbReference>
<dbReference type="HOGENOM" id="CLU_083287_3_2_9"/>
<sequence length="157" mass="18350">MKTDNPLSKRLCYSIYSTQKLVNKYYQHALAPYHITYTQFIVLETLWEEEKLSLNEIGQRVGLESNTLTPLLKRLEDKKLIIRKRPAANKRQLTIRLSANGKRLHEELEQHLKSCFANVEGFDFEKAKELVALNNQLKQTIENFIANKEEDSSQVEQ</sequence>
<dbReference type="AlphaFoldDB" id="D0BN04"/>
<comment type="subcellular location">
    <subcellularLocation>
        <location evidence="1">Cytoplasm</location>
    </subcellularLocation>
</comment>
<dbReference type="SUPFAM" id="SSF46785">
    <property type="entry name" value="Winged helix' DNA-binding domain"/>
    <property type="match status" value="1"/>
</dbReference>
<dbReference type="RefSeq" id="WP_006703615.1">
    <property type="nucleotide sequence ID" value="NZ_KI391971.1"/>
</dbReference>
<evidence type="ECO:0000256" key="6">
    <source>
        <dbReference type="ARBA" id="ARBA00047188"/>
    </source>
</evidence>